<name>A0ABQ3V420_9CHLR</name>
<organism evidence="1 2">
    <name type="scientific">Ktedonobacter robiniae</name>
    <dbReference type="NCBI Taxonomy" id="2778365"/>
    <lineage>
        <taxon>Bacteria</taxon>
        <taxon>Bacillati</taxon>
        <taxon>Chloroflexota</taxon>
        <taxon>Ktedonobacteria</taxon>
        <taxon>Ktedonobacterales</taxon>
        <taxon>Ktedonobacteraceae</taxon>
        <taxon>Ktedonobacter</taxon>
    </lineage>
</organism>
<evidence type="ECO:0000313" key="1">
    <source>
        <dbReference type="EMBL" id="GHO59507.1"/>
    </source>
</evidence>
<dbReference type="SUPFAM" id="SSF81301">
    <property type="entry name" value="Nucleotidyltransferase"/>
    <property type="match status" value="1"/>
</dbReference>
<evidence type="ECO:0008006" key="3">
    <source>
        <dbReference type="Google" id="ProtNLM"/>
    </source>
</evidence>
<dbReference type="Gene3D" id="3.30.460.10">
    <property type="entry name" value="Beta Polymerase, domain 2"/>
    <property type="match status" value="1"/>
</dbReference>
<gene>
    <name evidence="1" type="ORF">KSB_79820</name>
</gene>
<comment type="caution">
    <text evidence="1">The sequence shown here is derived from an EMBL/GenBank/DDBJ whole genome shotgun (WGS) entry which is preliminary data.</text>
</comment>
<reference evidence="1 2" key="1">
    <citation type="journal article" date="2021" name="Int. J. Syst. Evol. Microbiol.">
        <title>Reticulibacter mediterranei gen. nov., sp. nov., within the new family Reticulibacteraceae fam. nov., and Ktedonospora formicarum gen. nov., sp. nov., Ktedonobacter robiniae sp. nov., Dictyobacter formicarum sp. nov. and Dictyobacter arantiisoli sp. nov., belonging to the class Ktedonobacteria.</title>
        <authorList>
            <person name="Yabe S."/>
            <person name="Zheng Y."/>
            <person name="Wang C.M."/>
            <person name="Sakai Y."/>
            <person name="Abe K."/>
            <person name="Yokota A."/>
            <person name="Donadio S."/>
            <person name="Cavaletti L."/>
            <person name="Monciardini P."/>
        </authorList>
    </citation>
    <scope>NUCLEOTIDE SEQUENCE [LARGE SCALE GENOMIC DNA]</scope>
    <source>
        <strain evidence="1 2">SOSP1-30</strain>
    </source>
</reference>
<sequence length="141" mass="16113">MLYASQWRCDIARRIAPIIARNPAVSAIMVSGSTSRNSADSFSDIEIGVFWSRPPRGEERMAPIELACGTFWELDPYDPEDEVWMEEWGLNELKIDMRNMTVEGLERQLQAVLVEHDTTPFRQYTLSAVQHGIPLHGHEII</sequence>
<proteinExistence type="predicted"/>
<dbReference type="Proteomes" id="UP000654345">
    <property type="component" value="Unassembled WGS sequence"/>
</dbReference>
<dbReference type="RefSeq" id="WP_201375686.1">
    <property type="nucleotide sequence ID" value="NZ_BNJG01000003.1"/>
</dbReference>
<keyword evidence="2" id="KW-1185">Reference proteome</keyword>
<accession>A0ABQ3V420</accession>
<protein>
    <recommendedName>
        <fullName evidence="3">Polymerase nucleotidyl transferase domain-containing protein</fullName>
    </recommendedName>
</protein>
<dbReference type="InterPro" id="IPR043519">
    <property type="entry name" value="NT_sf"/>
</dbReference>
<evidence type="ECO:0000313" key="2">
    <source>
        <dbReference type="Proteomes" id="UP000654345"/>
    </source>
</evidence>
<dbReference type="EMBL" id="BNJG01000003">
    <property type="protein sequence ID" value="GHO59507.1"/>
    <property type="molecule type" value="Genomic_DNA"/>
</dbReference>